<evidence type="ECO:0000313" key="2">
    <source>
        <dbReference type="Proteomes" id="UP000094714"/>
    </source>
</evidence>
<proteinExistence type="predicted"/>
<accession>A0A1D7ZX59</accession>
<protein>
    <submittedName>
        <fullName evidence="1">Uncharacterized protein</fullName>
    </submittedName>
</protein>
<name>A0A1D7ZX59_LIMFE</name>
<dbReference type="AlphaFoldDB" id="A0A1D7ZX59"/>
<gene>
    <name evidence="1" type="ORF">LACFE_CDS0998</name>
</gene>
<dbReference type="PATRIC" id="fig|1613.112.peg.1049"/>
<reference evidence="1 2" key="1">
    <citation type="submission" date="2016-09" db="EMBL/GenBank/DDBJ databases">
        <title>Genome Sequence of the Lactobacillus fermentum strain NCC2970 (CNCM I-5068).</title>
        <authorList>
            <person name="Barretto C."/>
            <person name="Ngom-Bru C."/>
            <person name="Genevaz A."/>
            <person name="Fournier C."/>
            <person name="Moine D."/>
            <person name="Kassam M."/>
            <person name="Iltis A."/>
            <person name="Sagory-Zalkind P."/>
            <person name="Faucherand G."/>
            <person name="Descombes P."/>
            <person name="Duboux S."/>
        </authorList>
    </citation>
    <scope>NUCLEOTIDE SEQUENCE [LARGE SCALE GENOMIC DNA]</scope>
    <source>
        <strain evidence="1 2">NCC2970</strain>
    </source>
</reference>
<evidence type="ECO:0000313" key="1">
    <source>
        <dbReference type="EMBL" id="AOR74455.1"/>
    </source>
</evidence>
<dbReference type="EMBL" id="CP017151">
    <property type="protein sequence ID" value="AOR74455.1"/>
    <property type="molecule type" value="Genomic_DNA"/>
</dbReference>
<dbReference type="RefSeq" id="WP_257795446.1">
    <property type="nucleotide sequence ID" value="NZ_CP071001.1"/>
</dbReference>
<organism evidence="1 2">
    <name type="scientific">Limosilactobacillus fermentum</name>
    <name type="common">Lactobacillus fermentum</name>
    <dbReference type="NCBI Taxonomy" id="1613"/>
    <lineage>
        <taxon>Bacteria</taxon>
        <taxon>Bacillati</taxon>
        <taxon>Bacillota</taxon>
        <taxon>Bacilli</taxon>
        <taxon>Lactobacillales</taxon>
        <taxon>Lactobacillaceae</taxon>
        <taxon>Limosilactobacillus</taxon>
    </lineage>
</organism>
<dbReference type="Proteomes" id="UP000094714">
    <property type="component" value="Chromosome"/>
</dbReference>
<sequence>MWLMLLQHPRAISLADRSNGQVVDRLSKSVLADVLWRFRHFF</sequence>